<dbReference type="GO" id="GO:0007131">
    <property type="term" value="P:reciprocal meiotic recombination"/>
    <property type="evidence" value="ECO:0007669"/>
    <property type="project" value="TreeGrafter"/>
</dbReference>
<dbReference type="GO" id="GO:0000793">
    <property type="term" value="C:condensed chromosome"/>
    <property type="evidence" value="ECO:0007669"/>
    <property type="project" value="TreeGrafter"/>
</dbReference>
<evidence type="ECO:0008006" key="2">
    <source>
        <dbReference type="Google" id="ProtNLM"/>
    </source>
</evidence>
<dbReference type="EnsemblPlants" id="MELO3C010665.2.1">
    <property type="protein sequence ID" value="MELO3C010665.2.1"/>
    <property type="gene ID" value="MELO3C010665.2"/>
</dbReference>
<dbReference type="Gramene" id="MELO3C010665.2.1">
    <property type="protein sequence ID" value="MELO3C010665.2.1"/>
    <property type="gene ID" value="MELO3C010665.2"/>
</dbReference>
<organism evidence="1">
    <name type="scientific">Cucumis melo</name>
    <name type="common">Muskmelon</name>
    <dbReference type="NCBI Taxonomy" id="3656"/>
    <lineage>
        <taxon>Eukaryota</taxon>
        <taxon>Viridiplantae</taxon>
        <taxon>Streptophyta</taxon>
        <taxon>Embryophyta</taxon>
        <taxon>Tracheophyta</taxon>
        <taxon>Spermatophyta</taxon>
        <taxon>Magnoliopsida</taxon>
        <taxon>eudicotyledons</taxon>
        <taxon>Gunneridae</taxon>
        <taxon>Pentapetalae</taxon>
        <taxon>rosids</taxon>
        <taxon>fabids</taxon>
        <taxon>Cucurbitales</taxon>
        <taxon>Cucurbitaceae</taxon>
        <taxon>Benincaseae</taxon>
        <taxon>Cucumis</taxon>
    </lineage>
</organism>
<proteinExistence type="predicted"/>
<name>A0A9I9CZG1_CUCME</name>
<dbReference type="GO" id="GO:0042138">
    <property type="term" value="P:meiotic DNA double-strand break formation"/>
    <property type="evidence" value="ECO:0007669"/>
    <property type="project" value="InterPro"/>
</dbReference>
<reference evidence="1" key="1">
    <citation type="submission" date="2023-03" db="UniProtKB">
        <authorList>
            <consortium name="EnsemblPlants"/>
        </authorList>
    </citation>
    <scope>IDENTIFICATION</scope>
</reference>
<evidence type="ECO:0000313" key="1">
    <source>
        <dbReference type="EnsemblPlants" id="MELO3C010665.2.1"/>
    </source>
</evidence>
<protein>
    <recommendedName>
        <fullName evidence="2">Type 2 DNA topoisomerase 6 subunit B-like</fullName>
    </recommendedName>
</protein>
<sequence length="492" mass="55116">MEFASLQDLYLHLISSAIRRCICSERLCRLSVLLQRSPASDPPLVRISNTGHGSCIQEFQDLKCPVEGILAETWDGIVYVRTTNISDTEISCYQLNLKENVATRKPMWLPSNIKHDVKFSHILPECISLYFADSYSKGPSKLNRCSITFQIAYAEYKFQLNSAKGTAVFCPLYLNIAMEVVADGQDTSGSRNDAVFLENLFSGSSFTASTLDRLKLGFEDYVLGHGSSSTCNSCFPNRDELKSGGGMVCEDKHKLTKLVVEAAVVISEISNPTKNCFGAGCSDTKVLFFKDFVPCTISEAFLKALTGIDWKRHGLTLECAINQRRHALLKWEKTPLSFHIHIVVHYYQKLVANATPLVQQTRLDKKLISKAVQLALEDFKNKHAGFLLSVDNLKISRFAPDLAKAIAGLVLYSNDMDFKRECLAILGLQPHQSEGEVVEETIKKKIISVIEKNDQRPQGIKEVACLLFRAGRQKLQDLDNECYMDDFDPMDL</sequence>
<dbReference type="AlphaFoldDB" id="A0A9I9CZG1"/>
<dbReference type="InterPro" id="IPR034566">
    <property type="entry name" value="MTOPVIB_plant"/>
</dbReference>
<accession>A0A9I9CZG1</accession>
<dbReference type="PANTHER" id="PTHR36722:SF1">
    <property type="entry name" value="TYPE 2 DNA TOPOISOMERASE 6 SUBUNIT B-LIKE"/>
    <property type="match status" value="1"/>
</dbReference>
<dbReference type="GO" id="GO:0030674">
    <property type="term" value="F:protein-macromolecule adaptor activity"/>
    <property type="evidence" value="ECO:0007669"/>
    <property type="project" value="TreeGrafter"/>
</dbReference>
<dbReference type="PANTHER" id="PTHR36722">
    <property type="entry name" value="TYPE 2 DNA TOPOISOMERASE 6 SUBUNIT B-LIKE"/>
    <property type="match status" value="1"/>
</dbReference>